<feature type="domain" description="EamA" evidence="7">
    <location>
        <begin position="9"/>
        <end position="146"/>
    </location>
</feature>
<comment type="caution">
    <text evidence="8">The sequence shown here is derived from an EMBL/GenBank/DDBJ whole genome shotgun (WGS) entry which is preliminary data.</text>
</comment>
<evidence type="ECO:0000256" key="4">
    <source>
        <dbReference type="ARBA" id="ARBA00022989"/>
    </source>
</evidence>
<dbReference type="RefSeq" id="WP_169676363.1">
    <property type="nucleotide sequence ID" value="NZ_JABBHF010000012.1"/>
</dbReference>
<evidence type="ECO:0000313" key="8">
    <source>
        <dbReference type="EMBL" id="NMH89400.1"/>
    </source>
</evidence>
<dbReference type="InterPro" id="IPR037185">
    <property type="entry name" value="EmrE-like"/>
</dbReference>
<comment type="subcellular location">
    <subcellularLocation>
        <location evidence="1">Cell membrane</location>
        <topology evidence="1">Multi-pass membrane protein</topology>
    </subcellularLocation>
</comment>
<dbReference type="Proteomes" id="UP000746690">
    <property type="component" value="Unassembled WGS sequence"/>
</dbReference>
<accession>A0ABX1S0L2</accession>
<feature type="transmembrane region" description="Helical" evidence="6">
    <location>
        <begin position="97"/>
        <end position="118"/>
    </location>
</feature>
<keyword evidence="2" id="KW-1003">Cell membrane</keyword>
<dbReference type="Gene3D" id="1.10.3730.20">
    <property type="match status" value="1"/>
</dbReference>
<dbReference type="InterPro" id="IPR050638">
    <property type="entry name" value="AA-Vitamin_Transporters"/>
</dbReference>
<name>A0ABX1S0L2_9FLAO</name>
<feature type="transmembrane region" description="Helical" evidence="6">
    <location>
        <begin position="252"/>
        <end position="271"/>
    </location>
</feature>
<keyword evidence="5 6" id="KW-0472">Membrane</keyword>
<gene>
    <name evidence="8" type="ORF">HHX25_17955</name>
</gene>
<keyword evidence="4 6" id="KW-1133">Transmembrane helix</keyword>
<reference evidence="8 9" key="1">
    <citation type="submission" date="2020-04" db="EMBL/GenBank/DDBJ databases">
        <title>A Flavivirga sp. nov.</title>
        <authorList>
            <person name="Sun X."/>
        </authorList>
    </citation>
    <scope>NUCLEOTIDE SEQUENCE [LARGE SCALE GENOMIC DNA]</scope>
    <source>
        <strain evidence="8 9">Y03</strain>
    </source>
</reference>
<sequence>MQTTRTFVYGIFLGIFGIVLFSSKAVMVKLAYQYDVDAISILLIRMLFSFPFYIVIAYLYRHQNSEVAIKNKDYVWVVFFGFIGYYLASYFDFVGLTYIKASLERIILFLYPTIVLLLNKIFLKKPITKVQAGAIALTYLGIVIAFWDEVAISGQDTYLGGVFILLSAITYASYLVGSGWLIPKFGVMKFTAYAMIVSCICVFVHYSVISEVDIFSFSWEVYFLGFLIAVFATVIPSFLVSASIKMISSSNFAIVAGIGPISTIVLAAIFLNETLTLLQLFGALAVIIGIFLVSINKTKTTV</sequence>
<keyword evidence="9" id="KW-1185">Reference proteome</keyword>
<evidence type="ECO:0000256" key="6">
    <source>
        <dbReference type="SAM" id="Phobius"/>
    </source>
</evidence>
<feature type="transmembrane region" description="Helical" evidence="6">
    <location>
        <begin position="190"/>
        <end position="209"/>
    </location>
</feature>
<feature type="transmembrane region" description="Helical" evidence="6">
    <location>
        <begin position="159"/>
        <end position="183"/>
    </location>
</feature>
<keyword evidence="3 6" id="KW-0812">Transmembrane</keyword>
<feature type="transmembrane region" description="Helical" evidence="6">
    <location>
        <begin position="38"/>
        <end position="61"/>
    </location>
</feature>
<feature type="transmembrane region" description="Helical" evidence="6">
    <location>
        <begin position="130"/>
        <end position="147"/>
    </location>
</feature>
<evidence type="ECO:0000313" key="9">
    <source>
        <dbReference type="Proteomes" id="UP000746690"/>
    </source>
</evidence>
<organism evidence="8 9">
    <name type="scientific">Flavivirga algicola</name>
    <dbReference type="NCBI Taxonomy" id="2729136"/>
    <lineage>
        <taxon>Bacteria</taxon>
        <taxon>Pseudomonadati</taxon>
        <taxon>Bacteroidota</taxon>
        <taxon>Flavobacteriia</taxon>
        <taxon>Flavobacteriales</taxon>
        <taxon>Flavobacteriaceae</taxon>
        <taxon>Flavivirga</taxon>
    </lineage>
</organism>
<evidence type="ECO:0000256" key="5">
    <source>
        <dbReference type="ARBA" id="ARBA00023136"/>
    </source>
</evidence>
<feature type="transmembrane region" description="Helical" evidence="6">
    <location>
        <begin position="73"/>
        <end position="91"/>
    </location>
</feature>
<evidence type="ECO:0000256" key="3">
    <source>
        <dbReference type="ARBA" id="ARBA00022692"/>
    </source>
</evidence>
<evidence type="ECO:0000256" key="2">
    <source>
        <dbReference type="ARBA" id="ARBA00022475"/>
    </source>
</evidence>
<feature type="transmembrane region" description="Helical" evidence="6">
    <location>
        <begin position="7"/>
        <end position="32"/>
    </location>
</feature>
<dbReference type="EMBL" id="JABBHF010000012">
    <property type="protein sequence ID" value="NMH89400.1"/>
    <property type="molecule type" value="Genomic_DNA"/>
</dbReference>
<protein>
    <submittedName>
        <fullName evidence="8">DMT family transporter</fullName>
    </submittedName>
</protein>
<proteinExistence type="predicted"/>
<dbReference type="SUPFAM" id="SSF103481">
    <property type="entry name" value="Multidrug resistance efflux transporter EmrE"/>
    <property type="match status" value="2"/>
</dbReference>
<evidence type="ECO:0000259" key="7">
    <source>
        <dbReference type="Pfam" id="PF00892"/>
    </source>
</evidence>
<dbReference type="Pfam" id="PF00892">
    <property type="entry name" value="EamA"/>
    <property type="match status" value="2"/>
</dbReference>
<evidence type="ECO:0000256" key="1">
    <source>
        <dbReference type="ARBA" id="ARBA00004651"/>
    </source>
</evidence>
<dbReference type="InterPro" id="IPR000620">
    <property type="entry name" value="EamA_dom"/>
</dbReference>
<dbReference type="PANTHER" id="PTHR32322:SF18">
    <property type="entry name" value="S-ADENOSYLMETHIONINE_S-ADENOSYLHOMOCYSTEINE TRANSPORTER"/>
    <property type="match status" value="1"/>
</dbReference>
<feature type="transmembrane region" description="Helical" evidence="6">
    <location>
        <begin position="221"/>
        <end position="240"/>
    </location>
</feature>
<feature type="transmembrane region" description="Helical" evidence="6">
    <location>
        <begin position="277"/>
        <end position="295"/>
    </location>
</feature>
<feature type="domain" description="EamA" evidence="7">
    <location>
        <begin position="160"/>
        <end position="294"/>
    </location>
</feature>
<dbReference type="PANTHER" id="PTHR32322">
    <property type="entry name" value="INNER MEMBRANE TRANSPORTER"/>
    <property type="match status" value="1"/>
</dbReference>